<organism evidence="2">
    <name type="scientific">marine sediment metagenome</name>
    <dbReference type="NCBI Taxonomy" id="412755"/>
    <lineage>
        <taxon>unclassified sequences</taxon>
        <taxon>metagenomes</taxon>
        <taxon>ecological metagenomes</taxon>
    </lineage>
</organism>
<name>A0A0F9KVM4_9ZZZZ</name>
<gene>
    <name evidence="2" type="ORF">LCGC14_1285490</name>
</gene>
<protein>
    <submittedName>
        <fullName evidence="2">Uncharacterized protein</fullName>
    </submittedName>
</protein>
<keyword evidence="1" id="KW-0812">Transmembrane</keyword>
<accession>A0A0F9KVM4</accession>
<comment type="caution">
    <text evidence="2">The sequence shown here is derived from an EMBL/GenBank/DDBJ whole genome shotgun (WGS) entry which is preliminary data.</text>
</comment>
<evidence type="ECO:0000256" key="1">
    <source>
        <dbReference type="SAM" id="Phobius"/>
    </source>
</evidence>
<reference evidence="2" key="1">
    <citation type="journal article" date="2015" name="Nature">
        <title>Complex archaea that bridge the gap between prokaryotes and eukaryotes.</title>
        <authorList>
            <person name="Spang A."/>
            <person name="Saw J.H."/>
            <person name="Jorgensen S.L."/>
            <person name="Zaremba-Niedzwiedzka K."/>
            <person name="Martijn J."/>
            <person name="Lind A.E."/>
            <person name="van Eijk R."/>
            <person name="Schleper C."/>
            <person name="Guy L."/>
            <person name="Ettema T.J."/>
        </authorList>
    </citation>
    <scope>NUCLEOTIDE SEQUENCE</scope>
</reference>
<keyword evidence="1" id="KW-1133">Transmembrane helix</keyword>
<evidence type="ECO:0000313" key="2">
    <source>
        <dbReference type="EMBL" id="KKM85788.1"/>
    </source>
</evidence>
<dbReference type="EMBL" id="LAZR01007356">
    <property type="protein sequence ID" value="KKM85788.1"/>
    <property type="molecule type" value="Genomic_DNA"/>
</dbReference>
<feature type="transmembrane region" description="Helical" evidence="1">
    <location>
        <begin position="38"/>
        <end position="60"/>
    </location>
</feature>
<sequence>MTERTKSLLGIAAAAAITLGPSAGTAAAASYAGASTLTAIAVGATTSGILLGILVTITMVSSIQTDLTRRLETATKVDLAIVDQLEAMAAQDRNRDQAIVSIAHNFISQGNFNRAFAVALQEVFRAVTRGESTLDIDTETGDVTVH</sequence>
<dbReference type="AlphaFoldDB" id="A0A0F9KVM4"/>
<proteinExistence type="predicted"/>
<keyword evidence="1" id="KW-0472">Membrane</keyword>